<gene>
    <name evidence="1" type="ORF">NQ314_019654</name>
</gene>
<accession>A0AAV8WNV3</accession>
<sequence>MFNFVEQNVHVWKEDLFFTGCKNNLLRLCNDLLRRLSRTTATVFCGKILLFLAKFFPFSERSGLNIVSEFNLENVTEYGADPSDDAITEIQSGDEKHIIDFTFYCKFWQLQDFFRNPNQCYTKVQWKLFCSVSKNNIIQYSYLIDLQIDYW</sequence>
<evidence type="ECO:0000313" key="1">
    <source>
        <dbReference type="EMBL" id="KAJ8927852.1"/>
    </source>
</evidence>
<protein>
    <submittedName>
        <fullName evidence="1">Uncharacterized protein</fullName>
    </submittedName>
</protein>
<organism evidence="1 2">
    <name type="scientific">Rhamnusium bicolor</name>
    <dbReference type="NCBI Taxonomy" id="1586634"/>
    <lineage>
        <taxon>Eukaryota</taxon>
        <taxon>Metazoa</taxon>
        <taxon>Ecdysozoa</taxon>
        <taxon>Arthropoda</taxon>
        <taxon>Hexapoda</taxon>
        <taxon>Insecta</taxon>
        <taxon>Pterygota</taxon>
        <taxon>Neoptera</taxon>
        <taxon>Endopterygota</taxon>
        <taxon>Coleoptera</taxon>
        <taxon>Polyphaga</taxon>
        <taxon>Cucujiformia</taxon>
        <taxon>Chrysomeloidea</taxon>
        <taxon>Cerambycidae</taxon>
        <taxon>Lepturinae</taxon>
        <taxon>Rhagiini</taxon>
        <taxon>Rhamnusium</taxon>
    </lineage>
</organism>
<dbReference type="Pfam" id="PF11957">
    <property type="entry name" value="efThoc1"/>
    <property type="match status" value="1"/>
</dbReference>
<proteinExistence type="predicted"/>
<dbReference type="AlphaFoldDB" id="A0AAV8WNV3"/>
<dbReference type="PANTHER" id="PTHR13265">
    <property type="entry name" value="THO COMPLEX SUBUNIT 1"/>
    <property type="match status" value="1"/>
</dbReference>
<dbReference type="PANTHER" id="PTHR13265:SF0">
    <property type="entry name" value="HPR1"/>
    <property type="match status" value="1"/>
</dbReference>
<evidence type="ECO:0000313" key="2">
    <source>
        <dbReference type="Proteomes" id="UP001162156"/>
    </source>
</evidence>
<dbReference type="GO" id="GO:0000445">
    <property type="term" value="C:THO complex part of transcription export complex"/>
    <property type="evidence" value="ECO:0007669"/>
    <property type="project" value="TreeGrafter"/>
</dbReference>
<comment type="caution">
    <text evidence="1">The sequence shown here is derived from an EMBL/GenBank/DDBJ whole genome shotgun (WGS) entry which is preliminary data.</text>
</comment>
<dbReference type="InterPro" id="IPR021861">
    <property type="entry name" value="THO_THOC1"/>
</dbReference>
<reference evidence="1" key="1">
    <citation type="journal article" date="2023" name="Insect Mol. Biol.">
        <title>Genome sequencing provides insights into the evolution of gene families encoding plant cell wall-degrading enzymes in longhorned beetles.</title>
        <authorList>
            <person name="Shin N.R."/>
            <person name="Okamura Y."/>
            <person name="Kirsch R."/>
            <person name="Pauchet Y."/>
        </authorList>
    </citation>
    <scope>NUCLEOTIDE SEQUENCE</scope>
    <source>
        <strain evidence="1">RBIC_L_NR</strain>
    </source>
</reference>
<dbReference type="EMBL" id="JANEYF010005516">
    <property type="protein sequence ID" value="KAJ8927852.1"/>
    <property type="molecule type" value="Genomic_DNA"/>
</dbReference>
<keyword evidence="2" id="KW-1185">Reference proteome</keyword>
<name>A0AAV8WNV3_9CUCU</name>
<dbReference type="GO" id="GO:0006406">
    <property type="term" value="P:mRNA export from nucleus"/>
    <property type="evidence" value="ECO:0007669"/>
    <property type="project" value="TreeGrafter"/>
</dbReference>
<dbReference type="Proteomes" id="UP001162156">
    <property type="component" value="Unassembled WGS sequence"/>
</dbReference>